<evidence type="ECO:0000256" key="1">
    <source>
        <dbReference type="ARBA" id="ARBA00004141"/>
    </source>
</evidence>
<dbReference type="NCBIfam" id="NF004481">
    <property type="entry name" value="PRK05815.2-3"/>
    <property type="match status" value="1"/>
</dbReference>
<evidence type="ECO:0000256" key="8">
    <source>
        <dbReference type="ARBA" id="ARBA00023065"/>
    </source>
</evidence>
<evidence type="ECO:0000256" key="4">
    <source>
        <dbReference type="ARBA" id="ARBA00022547"/>
    </source>
</evidence>
<protein>
    <recommendedName>
        <fullName evidence="11 12">ATP synthase subunit a</fullName>
    </recommendedName>
    <alternativeName>
        <fullName evidence="11">ATP synthase F0 sector subunit a</fullName>
    </alternativeName>
    <alternativeName>
        <fullName evidence="11">F-ATPase subunit 6</fullName>
    </alternativeName>
</protein>
<keyword evidence="6 11" id="KW-0375">Hydrogen ion transport</keyword>
<keyword evidence="14" id="KW-1185">Reference proteome</keyword>
<evidence type="ECO:0000256" key="11">
    <source>
        <dbReference type="HAMAP-Rule" id="MF_01393"/>
    </source>
</evidence>
<name>A0A1U7HDP4_9CYAN</name>
<feature type="transmembrane region" description="Helical" evidence="11">
    <location>
        <begin position="173"/>
        <end position="195"/>
    </location>
</feature>
<dbReference type="STRING" id="1921803.NIES593_14900"/>
<dbReference type="PROSITE" id="PS00449">
    <property type="entry name" value="ATPASE_A"/>
    <property type="match status" value="1"/>
</dbReference>
<keyword evidence="11" id="KW-0793">Thylakoid</keyword>
<comment type="caution">
    <text evidence="13">The sequence shown here is derived from an EMBL/GenBank/DDBJ whole genome shotgun (WGS) entry which is preliminary data.</text>
</comment>
<accession>A0A1U7HDP4</accession>
<evidence type="ECO:0000256" key="5">
    <source>
        <dbReference type="ARBA" id="ARBA00022692"/>
    </source>
</evidence>
<evidence type="ECO:0000256" key="2">
    <source>
        <dbReference type="ARBA" id="ARBA00006810"/>
    </source>
</evidence>
<dbReference type="CDD" id="cd00310">
    <property type="entry name" value="ATP-synt_Fo_a_6"/>
    <property type="match status" value="1"/>
</dbReference>
<evidence type="ECO:0000256" key="9">
    <source>
        <dbReference type="ARBA" id="ARBA00023136"/>
    </source>
</evidence>
<dbReference type="InterPro" id="IPR045082">
    <property type="entry name" value="ATP_syn_F0_a_bact/chloroplast"/>
</dbReference>
<evidence type="ECO:0000256" key="3">
    <source>
        <dbReference type="ARBA" id="ARBA00022448"/>
    </source>
</evidence>
<dbReference type="Proteomes" id="UP000186868">
    <property type="component" value="Unassembled WGS sequence"/>
</dbReference>
<dbReference type="GO" id="GO:0045259">
    <property type="term" value="C:proton-transporting ATP synthase complex"/>
    <property type="evidence" value="ECO:0007669"/>
    <property type="project" value="UniProtKB-KW"/>
</dbReference>
<keyword evidence="9 11" id="KW-0472">Membrane</keyword>
<dbReference type="Gene3D" id="1.20.120.220">
    <property type="entry name" value="ATP synthase, F0 complex, subunit A"/>
    <property type="match status" value="1"/>
</dbReference>
<evidence type="ECO:0000256" key="12">
    <source>
        <dbReference type="RuleBase" id="RU000483"/>
    </source>
</evidence>
<reference evidence="13 14" key="1">
    <citation type="submission" date="2016-11" db="EMBL/GenBank/DDBJ databases">
        <title>Draft Genome Sequences of Nine Cyanobacterial Strains from Diverse Habitats.</title>
        <authorList>
            <person name="Zhu T."/>
            <person name="Hou S."/>
            <person name="Lu X."/>
            <person name="Hess W.R."/>
        </authorList>
    </citation>
    <scope>NUCLEOTIDE SEQUENCE [LARGE SCALE GENOMIC DNA]</scope>
    <source>
        <strain evidence="13 14">NIES-593</strain>
    </source>
</reference>
<dbReference type="NCBIfam" id="TIGR01131">
    <property type="entry name" value="ATP_synt_6_or_A"/>
    <property type="match status" value="1"/>
</dbReference>
<evidence type="ECO:0000256" key="7">
    <source>
        <dbReference type="ARBA" id="ARBA00022989"/>
    </source>
</evidence>
<evidence type="ECO:0000256" key="6">
    <source>
        <dbReference type="ARBA" id="ARBA00022781"/>
    </source>
</evidence>
<keyword evidence="5 11" id="KW-0812">Transmembrane</keyword>
<dbReference type="InterPro" id="IPR023011">
    <property type="entry name" value="ATP_synth_F0_asu_AS"/>
</dbReference>
<dbReference type="PRINTS" id="PR00123">
    <property type="entry name" value="ATPASEA"/>
</dbReference>
<dbReference type="EMBL" id="MRCB01000018">
    <property type="protein sequence ID" value="OKH21717.1"/>
    <property type="molecule type" value="Genomic_DNA"/>
</dbReference>
<dbReference type="InterPro" id="IPR017692">
    <property type="entry name" value="Alt_ATP_synth_F0_Asu"/>
</dbReference>
<feature type="transmembrane region" description="Helical" evidence="11">
    <location>
        <begin position="86"/>
        <end position="109"/>
    </location>
</feature>
<dbReference type="GO" id="GO:0042777">
    <property type="term" value="P:proton motive force-driven plasma membrane ATP synthesis"/>
    <property type="evidence" value="ECO:0007669"/>
    <property type="project" value="TreeGrafter"/>
</dbReference>
<proteinExistence type="inferred from homology"/>
<sequence>MQITPDAIIIWQWGAVKLNATLLFTWLVMVLLVFGSWLITRRLSNGDRRRRTCGERLSRGQNLLEVLVEGIREQIRQIGLSDPDPYLPFLGTLFIFIAACNILSIVPGYQPPTGSISTTAALAICVFVAVPFYGIRRQGLVRYLKQYLEPSPLMLPFNIIGELSRTLALAVRLFGNVMSGSTVAAILLSLTPLFFPILMQALGLLTGVLQAYIFSVLACVYIAAASQVQDETGRRLPSGQRPQGRSRQPSQ</sequence>
<dbReference type="PANTHER" id="PTHR42823:SF3">
    <property type="entry name" value="ATP SYNTHASE SUBUNIT A, CHLOROPLASTIC"/>
    <property type="match status" value="1"/>
</dbReference>
<dbReference type="GO" id="GO:0031676">
    <property type="term" value="C:plasma membrane-derived thylakoid membrane"/>
    <property type="evidence" value="ECO:0007669"/>
    <property type="project" value="UniProtKB-SubCell"/>
</dbReference>
<dbReference type="AlphaFoldDB" id="A0A1U7HDP4"/>
<keyword evidence="7 11" id="KW-1133">Transmembrane helix</keyword>
<dbReference type="NCBIfam" id="TIGR03306">
    <property type="entry name" value="altF1_A"/>
    <property type="match status" value="1"/>
</dbReference>
<dbReference type="HAMAP" id="MF_01393">
    <property type="entry name" value="ATP_synth_a_bact"/>
    <property type="match status" value="1"/>
</dbReference>
<dbReference type="RefSeq" id="WP_073600338.1">
    <property type="nucleotide sequence ID" value="NZ_MRCB01000018.1"/>
</dbReference>
<keyword evidence="4 11" id="KW-0138">CF(0)</keyword>
<dbReference type="Pfam" id="PF00119">
    <property type="entry name" value="ATP-synt_A"/>
    <property type="match status" value="1"/>
</dbReference>
<dbReference type="SUPFAM" id="SSF81336">
    <property type="entry name" value="F1F0 ATP synthase subunit A"/>
    <property type="match status" value="1"/>
</dbReference>
<keyword evidence="3 11" id="KW-0813">Transport</keyword>
<dbReference type="InterPro" id="IPR000568">
    <property type="entry name" value="ATP_synth_F0_asu"/>
</dbReference>
<comment type="function">
    <text evidence="11 12">Key component of the proton channel; it plays a direct role in the translocation of protons across the membrane.</text>
</comment>
<dbReference type="PANTHER" id="PTHR42823">
    <property type="entry name" value="ATP SYNTHASE SUBUNIT A, CHLOROPLASTIC"/>
    <property type="match status" value="1"/>
</dbReference>
<dbReference type="OrthoDB" id="9789241at2"/>
<organism evidence="13 14">
    <name type="scientific">Hydrococcus rivularis NIES-593</name>
    <dbReference type="NCBI Taxonomy" id="1921803"/>
    <lineage>
        <taxon>Bacteria</taxon>
        <taxon>Bacillati</taxon>
        <taxon>Cyanobacteriota</taxon>
        <taxon>Cyanophyceae</taxon>
        <taxon>Pleurocapsales</taxon>
        <taxon>Hydrococcaceae</taxon>
        <taxon>Hydrococcus</taxon>
    </lineage>
</organism>
<evidence type="ECO:0000256" key="10">
    <source>
        <dbReference type="ARBA" id="ARBA00023310"/>
    </source>
</evidence>
<feature type="transmembrane region" description="Helical" evidence="11">
    <location>
        <begin position="20"/>
        <end position="40"/>
    </location>
</feature>
<keyword evidence="8 11" id="KW-0406">Ion transport</keyword>
<dbReference type="InterPro" id="IPR035908">
    <property type="entry name" value="F0_ATP_A_sf"/>
</dbReference>
<gene>
    <name evidence="11" type="primary">atpB</name>
    <name evidence="11" type="synonym">atpI</name>
    <name evidence="13" type="ORF">NIES593_14900</name>
</gene>
<feature type="transmembrane region" description="Helical" evidence="11">
    <location>
        <begin position="201"/>
        <end position="224"/>
    </location>
</feature>
<feature type="transmembrane region" description="Helical" evidence="11">
    <location>
        <begin position="115"/>
        <end position="135"/>
    </location>
</feature>
<dbReference type="GO" id="GO:0046933">
    <property type="term" value="F:proton-transporting ATP synthase activity, rotational mechanism"/>
    <property type="evidence" value="ECO:0007669"/>
    <property type="project" value="UniProtKB-UniRule"/>
</dbReference>
<evidence type="ECO:0000313" key="13">
    <source>
        <dbReference type="EMBL" id="OKH21717.1"/>
    </source>
</evidence>
<keyword evidence="10 11" id="KW-0066">ATP synthesis</keyword>
<comment type="subcellular location">
    <subcellularLocation>
        <location evidence="12">Cell membrane</location>
        <topology evidence="12">Multi-pass membrane protein</topology>
    </subcellularLocation>
    <subcellularLocation>
        <location evidence="11">Cellular thylakoid membrane</location>
        <topology evidence="11">Multi-pass membrane protein</topology>
    </subcellularLocation>
    <subcellularLocation>
        <location evidence="1">Membrane</location>
        <topology evidence="1">Multi-pass membrane protein</topology>
    </subcellularLocation>
</comment>
<evidence type="ECO:0000313" key="14">
    <source>
        <dbReference type="Proteomes" id="UP000186868"/>
    </source>
</evidence>
<comment type="similarity">
    <text evidence="2 11 12">Belongs to the ATPase A chain family.</text>
</comment>